<gene>
    <name evidence="2" type="ORF">P167DRAFT_548615</name>
</gene>
<reference evidence="2 3" key="1">
    <citation type="journal article" date="2018" name="Nat. Ecol. Evol.">
        <title>Pezizomycetes genomes reveal the molecular basis of ectomycorrhizal truffle lifestyle.</title>
        <authorList>
            <person name="Murat C."/>
            <person name="Payen T."/>
            <person name="Noel B."/>
            <person name="Kuo A."/>
            <person name="Morin E."/>
            <person name="Chen J."/>
            <person name="Kohler A."/>
            <person name="Krizsan K."/>
            <person name="Balestrini R."/>
            <person name="Da Silva C."/>
            <person name="Montanini B."/>
            <person name="Hainaut M."/>
            <person name="Levati E."/>
            <person name="Barry K.W."/>
            <person name="Belfiori B."/>
            <person name="Cichocki N."/>
            <person name="Clum A."/>
            <person name="Dockter R.B."/>
            <person name="Fauchery L."/>
            <person name="Guy J."/>
            <person name="Iotti M."/>
            <person name="Le Tacon F."/>
            <person name="Lindquist E.A."/>
            <person name="Lipzen A."/>
            <person name="Malagnac F."/>
            <person name="Mello A."/>
            <person name="Molinier V."/>
            <person name="Miyauchi S."/>
            <person name="Poulain J."/>
            <person name="Riccioni C."/>
            <person name="Rubini A."/>
            <person name="Sitrit Y."/>
            <person name="Splivallo R."/>
            <person name="Traeger S."/>
            <person name="Wang M."/>
            <person name="Zifcakova L."/>
            <person name="Wipf D."/>
            <person name="Zambonelli A."/>
            <person name="Paolocci F."/>
            <person name="Nowrousian M."/>
            <person name="Ottonello S."/>
            <person name="Baldrian P."/>
            <person name="Spatafora J.W."/>
            <person name="Henrissat B."/>
            <person name="Nagy L.G."/>
            <person name="Aury J.M."/>
            <person name="Wincker P."/>
            <person name="Grigoriev I.V."/>
            <person name="Bonfante P."/>
            <person name="Martin F.M."/>
        </authorList>
    </citation>
    <scope>NUCLEOTIDE SEQUENCE [LARGE SCALE GENOMIC DNA]</scope>
    <source>
        <strain evidence="2 3">CCBAS932</strain>
    </source>
</reference>
<protein>
    <submittedName>
        <fullName evidence="2">Uncharacterized protein</fullName>
    </submittedName>
</protein>
<evidence type="ECO:0000313" key="2">
    <source>
        <dbReference type="EMBL" id="RPB08848.1"/>
    </source>
</evidence>
<dbReference type="AlphaFoldDB" id="A0A3N4KHD1"/>
<organism evidence="2 3">
    <name type="scientific">Morchella conica CCBAS932</name>
    <dbReference type="NCBI Taxonomy" id="1392247"/>
    <lineage>
        <taxon>Eukaryota</taxon>
        <taxon>Fungi</taxon>
        <taxon>Dikarya</taxon>
        <taxon>Ascomycota</taxon>
        <taxon>Pezizomycotina</taxon>
        <taxon>Pezizomycetes</taxon>
        <taxon>Pezizales</taxon>
        <taxon>Morchellaceae</taxon>
        <taxon>Morchella</taxon>
    </lineage>
</organism>
<feature type="compositionally biased region" description="Pro residues" evidence="1">
    <location>
        <begin position="65"/>
        <end position="74"/>
    </location>
</feature>
<feature type="compositionally biased region" description="Low complexity" evidence="1">
    <location>
        <begin position="342"/>
        <end position="363"/>
    </location>
</feature>
<feature type="compositionally biased region" description="Low complexity" evidence="1">
    <location>
        <begin position="39"/>
        <end position="49"/>
    </location>
</feature>
<proteinExistence type="predicted"/>
<dbReference type="OrthoDB" id="5419419at2759"/>
<evidence type="ECO:0000256" key="1">
    <source>
        <dbReference type="SAM" id="MobiDB-lite"/>
    </source>
</evidence>
<accession>A0A3N4KHD1</accession>
<feature type="compositionally biased region" description="Low complexity" evidence="1">
    <location>
        <begin position="295"/>
        <end position="307"/>
    </location>
</feature>
<name>A0A3N4KHD1_9PEZI</name>
<feature type="region of interest" description="Disordered" evidence="1">
    <location>
        <begin position="183"/>
        <end position="261"/>
    </location>
</feature>
<evidence type="ECO:0000313" key="3">
    <source>
        <dbReference type="Proteomes" id="UP000277580"/>
    </source>
</evidence>
<feature type="compositionally biased region" description="Polar residues" evidence="1">
    <location>
        <begin position="331"/>
        <end position="340"/>
    </location>
</feature>
<keyword evidence="3" id="KW-1185">Reference proteome</keyword>
<sequence>MFKQPDLKRHPTRRSSPVPPGPKPTNVLNDDDPADQDYTSSSTLSGVSDTSHHSEYLLSRNKPAPRAPPSPPAQPVVIEISDDEDTADLPKSLKQAETETPNTKAHLEYLTAKWGPLDESQGRQAPTPPIRHHESASTSQLRAMLEPIEPPPSFHTKSLALTKRISYHELPNFIRRPTLPTSNIAGGANNPHGPNLPGPKAAGGLRLPGPHRAGGLVQPHLRDPNAPGPNRARGLIPPHPGAPNPAVSNRARPTYLPTPRHALIPRTTNSITANAHSHARATVALPRLHSSPQFRTPTTPPRYATPAIFYGSTPKAPSVSPLRPPAKPRRNTQIILSSPSEPAAKPATPQPAAQTVHSSLPSSPELPSYAWLDKTGTSIVRLHHAIRGVLAQGDEGAIRTLARELKHDWEVDEMSIYVEGFVRGALFDRVA</sequence>
<dbReference type="EMBL" id="ML119158">
    <property type="protein sequence ID" value="RPB08848.1"/>
    <property type="molecule type" value="Genomic_DNA"/>
</dbReference>
<dbReference type="InParanoid" id="A0A3N4KHD1"/>
<feature type="region of interest" description="Disordered" evidence="1">
    <location>
        <begin position="1"/>
        <end position="140"/>
    </location>
</feature>
<dbReference type="Proteomes" id="UP000277580">
    <property type="component" value="Unassembled WGS sequence"/>
</dbReference>
<feature type="region of interest" description="Disordered" evidence="1">
    <location>
        <begin position="285"/>
        <end position="363"/>
    </location>
</feature>